<evidence type="ECO:0000256" key="6">
    <source>
        <dbReference type="ARBA" id="ARBA00022490"/>
    </source>
</evidence>
<evidence type="ECO:0000256" key="3">
    <source>
        <dbReference type="ARBA" id="ARBA00004647"/>
    </source>
</evidence>
<protein>
    <recommendedName>
        <fullName evidence="5">Centrosomal protein of 19 kDa</fullName>
    </recommendedName>
</protein>
<evidence type="ECO:0000313" key="12">
    <source>
        <dbReference type="RefSeq" id="XP_030647346.1"/>
    </source>
</evidence>
<dbReference type="InterPro" id="IPR029412">
    <property type="entry name" value="CEP19"/>
</dbReference>
<proteinExistence type="inferred from homology"/>
<dbReference type="PANTHER" id="PTHR31539:SF1">
    <property type="entry name" value="CENTROSOMAL PROTEIN OF 19 KDA"/>
    <property type="match status" value="1"/>
</dbReference>
<evidence type="ECO:0000256" key="4">
    <source>
        <dbReference type="ARBA" id="ARBA00009371"/>
    </source>
</evidence>
<name>A0A6J2WSX8_CHACN</name>
<dbReference type="PANTHER" id="PTHR31539">
    <property type="entry name" value="CENTROSOMAL PROTEIN OF 19K CEP19"/>
    <property type="match status" value="1"/>
</dbReference>
<dbReference type="InParanoid" id="A0A6J2WSX8"/>
<dbReference type="FunCoup" id="A0A6J2WSX8">
    <property type="interactions" value="102"/>
</dbReference>
<keyword evidence="10" id="KW-0966">Cell projection</keyword>
<dbReference type="CTD" id="84984"/>
<evidence type="ECO:0000256" key="5">
    <source>
        <dbReference type="ARBA" id="ARBA00022015"/>
    </source>
</evidence>
<organism evidence="11 12">
    <name type="scientific">Chanos chanos</name>
    <name type="common">Milkfish</name>
    <name type="synonym">Mugil chanos</name>
    <dbReference type="NCBI Taxonomy" id="29144"/>
    <lineage>
        <taxon>Eukaryota</taxon>
        <taxon>Metazoa</taxon>
        <taxon>Chordata</taxon>
        <taxon>Craniata</taxon>
        <taxon>Vertebrata</taxon>
        <taxon>Euteleostomi</taxon>
        <taxon>Actinopterygii</taxon>
        <taxon>Neopterygii</taxon>
        <taxon>Teleostei</taxon>
        <taxon>Ostariophysi</taxon>
        <taxon>Gonorynchiformes</taxon>
        <taxon>Chanidae</taxon>
        <taxon>Chanos</taxon>
    </lineage>
</organism>
<evidence type="ECO:0000256" key="7">
    <source>
        <dbReference type="ARBA" id="ARBA00022794"/>
    </source>
</evidence>
<sequence length="162" mass="19112">MSIVTKRCGVKFTPPSIVLIYETKETGRVRKRVIPVRNFSQYSDCSRAAERLKHHIRHGPYLEMVPLAQLERLHVVLRDHLRGLSLEQSLAALKGPDPDEEDLNKLGDEELARRKEQMDELFQRNRRRKSDPDFVYDLEVEFPEEDKRETCSWDEDQSDDEF</sequence>
<dbReference type="RefSeq" id="XP_030647346.1">
    <property type="nucleotide sequence ID" value="XM_030791486.1"/>
</dbReference>
<comment type="subcellular location">
    <subcellularLocation>
        <location evidence="2">Cytoplasm</location>
        <location evidence="2">Cytoskeleton</location>
        <location evidence="2">Cilium basal body</location>
    </subcellularLocation>
    <subcellularLocation>
        <location evidence="1">Cytoplasm</location>
        <location evidence="1">Cytoskeleton</location>
        <location evidence="1">Microtubule organizing center</location>
        <location evidence="1">Centrosome</location>
        <location evidence="1">Centriole</location>
    </subcellularLocation>
    <subcellularLocation>
        <location evidence="3">Cytoplasm</location>
        <location evidence="3">Cytoskeleton</location>
        <location evidence="3">Spindle pole</location>
    </subcellularLocation>
</comment>
<gene>
    <name evidence="12" type="primary">cep19</name>
</gene>
<keyword evidence="11" id="KW-1185">Reference proteome</keyword>
<dbReference type="OrthoDB" id="2163581at2759"/>
<keyword evidence="7" id="KW-0970">Cilium biogenesis/degradation</keyword>
<dbReference type="GO" id="GO:0036064">
    <property type="term" value="C:ciliary basal body"/>
    <property type="evidence" value="ECO:0007669"/>
    <property type="project" value="TreeGrafter"/>
</dbReference>
<comment type="similarity">
    <text evidence="4">Belongs to the CEP19 family.</text>
</comment>
<evidence type="ECO:0000313" key="11">
    <source>
        <dbReference type="Proteomes" id="UP000504632"/>
    </source>
</evidence>
<dbReference type="GO" id="GO:0000922">
    <property type="term" value="C:spindle pole"/>
    <property type="evidence" value="ECO:0007669"/>
    <property type="project" value="UniProtKB-SubCell"/>
</dbReference>
<keyword evidence="8" id="KW-0969">Cilium</keyword>
<dbReference type="GO" id="GO:0005813">
    <property type="term" value="C:centrosome"/>
    <property type="evidence" value="ECO:0007669"/>
    <property type="project" value="TreeGrafter"/>
</dbReference>
<dbReference type="GO" id="GO:0005814">
    <property type="term" value="C:centriole"/>
    <property type="evidence" value="ECO:0007669"/>
    <property type="project" value="UniProtKB-SubCell"/>
</dbReference>
<reference evidence="12" key="1">
    <citation type="submission" date="2025-08" db="UniProtKB">
        <authorList>
            <consortium name="RefSeq"/>
        </authorList>
    </citation>
    <scope>IDENTIFICATION</scope>
</reference>
<dbReference type="Proteomes" id="UP000504632">
    <property type="component" value="Chromosome 14"/>
</dbReference>
<evidence type="ECO:0000256" key="2">
    <source>
        <dbReference type="ARBA" id="ARBA00004120"/>
    </source>
</evidence>
<dbReference type="AlphaFoldDB" id="A0A6J2WSX8"/>
<accession>A0A6J2WSX8</accession>
<evidence type="ECO:0000256" key="8">
    <source>
        <dbReference type="ARBA" id="ARBA00023069"/>
    </source>
</evidence>
<dbReference type="GeneID" id="115827601"/>
<dbReference type="GO" id="GO:0034454">
    <property type="term" value="P:microtubule anchoring at centrosome"/>
    <property type="evidence" value="ECO:0007669"/>
    <property type="project" value="TreeGrafter"/>
</dbReference>
<keyword evidence="9" id="KW-0206">Cytoskeleton</keyword>
<evidence type="ECO:0000256" key="9">
    <source>
        <dbReference type="ARBA" id="ARBA00023212"/>
    </source>
</evidence>
<dbReference type="GO" id="GO:0097712">
    <property type="term" value="P:vesicle targeting, trans-Golgi to periciliary membrane compartment"/>
    <property type="evidence" value="ECO:0007669"/>
    <property type="project" value="TreeGrafter"/>
</dbReference>
<evidence type="ECO:0000256" key="10">
    <source>
        <dbReference type="ARBA" id="ARBA00023273"/>
    </source>
</evidence>
<dbReference type="Pfam" id="PF14933">
    <property type="entry name" value="CEP19"/>
    <property type="match status" value="1"/>
</dbReference>
<evidence type="ECO:0000256" key="1">
    <source>
        <dbReference type="ARBA" id="ARBA00004114"/>
    </source>
</evidence>
<keyword evidence="6" id="KW-0963">Cytoplasm</keyword>